<dbReference type="GO" id="GO:0030735">
    <property type="term" value="F:carnosine N-methyltransferase activity"/>
    <property type="evidence" value="ECO:0007669"/>
    <property type="project" value="UniProtKB-EC"/>
</dbReference>
<feature type="compositionally biased region" description="Basic and acidic residues" evidence="6">
    <location>
        <begin position="124"/>
        <end position="133"/>
    </location>
</feature>
<keyword evidence="3" id="KW-0489">Methyltransferase</keyword>
<proteinExistence type="inferred from homology"/>
<evidence type="ECO:0000256" key="4">
    <source>
        <dbReference type="ARBA" id="ARBA00022679"/>
    </source>
</evidence>
<comment type="similarity">
    <text evidence="1">Belongs to the carnosine N-methyltransferase family.</text>
</comment>
<dbReference type="EMBL" id="KV426029">
    <property type="protein sequence ID" value="KZV91375.1"/>
    <property type="molecule type" value="Genomic_DNA"/>
</dbReference>
<evidence type="ECO:0000313" key="7">
    <source>
        <dbReference type="EMBL" id="KZV91375.1"/>
    </source>
</evidence>
<keyword evidence="4" id="KW-0808">Transferase</keyword>
<dbReference type="EC" id="2.1.1.22" evidence="2"/>
<dbReference type="InterPro" id="IPR012901">
    <property type="entry name" value="CARME"/>
</dbReference>
<gene>
    <name evidence="7" type="ORF">EXIGLDRAFT_770016</name>
</gene>
<feature type="compositionally biased region" description="Basic residues" evidence="6">
    <location>
        <begin position="155"/>
        <end position="165"/>
    </location>
</feature>
<evidence type="ECO:0000256" key="3">
    <source>
        <dbReference type="ARBA" id="ARBA00022603"/>
    </source>
</evidence>
<dbReference type="STRING" id="1314781.A0A165H2V9"/>
<feature type="compositionally biased region" description="Basic residues" evidence="6">
    <location>
        <begin position="134"/>
        <end position="148"/>
    </location>
</feature>
<protein>
    <recommendedName>
        <fullName evidence="2">carnosine N-methyltransferase</fullName>
        <ecNumber evidence="2">2.1.1.22</ecNumber>
    </recommendedName>
</protein>
<dbReference type="FunCoup" id="A0A165H2V9">
    <property type="interactions" value="240"/>
</dbReference>
<keyword evidence="5" id="KW-0949">S-adenosyl-L-methionine</keyword>
<keyword evidence="8" id="KW-1185">Reference proteome</keyword>
<dbReference type="InParanoid" id="A0A165H2V9"/>
<sequence length="446" mass="50661">MPDHTIEEQEEEIAALTKVVAAFENYERDAYSANNRRRKDAHRIPLADRELLAKLGFQDKLVEVDKCIAVNAQFARDIVAHTGIFGDAGDEIPDPDEEDEEGEDDDVHDHELGDEDDEEDSNDDEHHGHDHGHSHQHSHGHGHSHSHSHSAPSHSHSHSHAHPHSHASPQPQQSKPTEHDMEKVRSTIKQFVRDWSDEGKPERDQCYKPMLDALLERYKDVPDSERGDIRVLVPGAGLARLAFDVAKLGFASQGNEFSHYMLFASHFILNRTRKIHQHTIYPFIHSFSNLRRREDLLKAVTIPDVLPSDILGRDFSLVAGDFEEVYGDESAESEPQHGPWDAILTCFFLDTAKNIVNYLRIIHRILKPGGIWINLGEGPLLWHFENNTSNDISIELDMSEMMKLLDMVGFEITSQRTIPTTYATTLEGMLSYVYSAEFWTAKKKTA</sequence>
<dbReference type="SMART" id="SM01296">
    <property type="entry name" value="N2227"/>
    <property type="match status" value="1"/>
</dbReference>
<dbReference type="Proteomes" id="UP000077266">
    <property type="component" value="Unassembled WGS sequence"/>
</dbReference>
<evidence type="ECO:0000256" key="1">
    <source>
        <dbReference type="ARBA" id="ARBA00010086"/>
    </source>
</evidence>
<name>A0A165H2V9_EXIGL</name>
<dbReference type="PANTHER" id="PTHR12303">
    <property type="entry name" value="CARNOSINE N-METHYLTRANSFERASE"/>
    <property type="match status" value="1"/>
</dbReference>
<dbReference type="AlphaFoldDB" id="A0A165H2V9"/>
<evidence type="ECO:0000256" key="5">
    <source>
        <dbReference type="ARBA" id="ARBA00022691"/>
    </source>
</evidence>
<dbReference type="Gene3D" id="3.40.50.150">
    <property type="entry name" value="Vaccinia Virus protein VP39"/>
    <property type="match status" value="1"/>
</dbReference>
<reference evidence="7 8" key="1">
    <citation type="journal article" date="2016" name="Mol. Biol. Evol.">
        <title>Comparative Genomics of Early-Diverging Mushroom-Forming Fungi Provides Insights into the Origins of Lignocellulose Decay Capabilities.</title>
        <authorList>
            <person name="Nagy L.G."/>
            <person name="Riley R."/>
            <person name="Tritt A."/>
            <person name="Adam C."/>
            <person name="Daum C."/>
            <person name="Floudas D."/>
            <person name="Sun H."/>
            <person name="Yadav J.S."/>
            <person name="Pangilinan J."/>
            <person name="Larsson K.H."/>
            <person name="Matsuura K."/>
            <person name="Barry K."/>
            <person name="Labutti K."/>
            <person name="Kuo R."/>
            <person name="Ohm R.A."/>
            <person name="Bhattacharya S.S."/>
            <person name="Shirouzu T."/>
            <person name="Yoshinaga Y."/>
            <person name="Martin F.M."/>
            <person name="Grigoriev I.V."/>
            <person name="Hibbett D.S."/>
        </authorList>
    </citation>
    <scope>NUCLEOTIDE SEQUENCE [LARGE SCALE GENOMIC DNA]</scope>
    <source>
        <strain evidence="7 8">HHB12029</strain>
    </source>
</reference>
<dbReference type="InterPro" id="IPR029063">
    <property type="entry name" value="SAM-dependent_MTases_sf"/>
</dbReference>
<dbReference type="GO" id="GO:0032259">
    <property type="term" value="P:methylation"/>
    <property type="evidence" value="ECO:0007669"/>
    <property type="project" value="UniProtKB-KW"/>
</dbReference>
<feature type="compositionally biased region" description="Acidic residues" evidence="6">
    <location>
        <begin position="88"/>
        <end position="123"/>
    </location>
</feature>
<evidence type="ECO:0000256" key="6">
    <source>
        <dbReference type="SAM" id="MobiDB-lite"/>
    </source>
</evidence>
<dbReference type="PANTHER" id="PTHR12303:SF6">
    <property type="entry name" value="CARNOSINE N-METHYLTRANSFERASE"/>
    <property type="match status" value="1"/>
</dbReference>
<accession>A0A165H2V9</accession>
<evidence type="ECO:0000256" key="2">
    <source>
        <dbReference type="ARBA" id="ARBA00012003"/>
    </source>
</evidence>
<feature type="region of interest" description="Disordered" evidence="6">
    <location>
        <begin position="85"/>
        <end position="184"/>
    </location>
</feature>
<dbReference type="SUPFAM" id="SSF53335">
    <property type="entry name" value="S-adenosyl-L-methionine-dependent methyltransferases"/>
    <property type="match status" value="1"/>
</dbReference>
<dbReference type="OrthoDB" id="978at2759"/>
<organism evidence="7 8">
    <name type="scientific">Exidia glandulosa HHB12029</name>
    <dbReference type="NCBI Taxonomy" id="1314781"/>
    <lineage>
        <taxon>Eukaryota</taxon>
        <taxon>Fungi</taxon>
        <taxon>Dikarya</taxon>
        <taxon>Basidiomycota</taxon>
        <taxon>Agaricomycotina</taxon>
        <taxon>Agaricomycetes</taxon>
        <taxon>Auriculariales</taxon>
        <taxon>Exidiaceae</taxon>
        <taxon>Exidia</taxon>
    </lineage>
</organism>
<dbReference type="Pfam" id="PF07942">
    <property type="entry name" value="CARME"/>
    <property type="match status" value="1"/>
</dbReference>
<evidence type="ECO:0000313" key="8">
    <source>
        <dbReference type="Proteomes" id="UP000077266"/>
    </source>
</evidence>